<proteinExistence type="predicted"/>
<comment type="caution">
    <text evidence="1">The sequence shown here is derived from an EMBL/GenBank/DDBJ whole genome shotgun (WGS) entry which is preliminary data.</text>
</comment>
<reference evidence="1" key="1">
    <citation type="journal article" date="2014" name="Int. J. Syst. Evol. Microbiol.">
        <title>Complete genome sequence of Corynebacterium casei LMG S-19264T (=DSM 44701T), isolated from a smear-ripened cheese.</title>
        <authorList>
            <consortium name="US DOE Joint Genome Institute (JGI-PGF)"/>
            <person name="Walter F."/>
            <person name="Albersmeier A."/>
            <person name="Kalinowski J."/>
            <person name="Ruckert C."/>
        </authorList>
    </citation>
    <scope>NUCLEOTIDE SEQUENCE</scope>
    <source>
        <strain evidence="1">JCM 3091</strain>
    </source>
</reference>
<name>A0A8J3BQ70_9ACTN</name>
<dbReference type="Proteomes" id="UP000662200">
    <property type="component" value="Unassembled WGS sequence"/>
</dbReference>
<accession>A0A8J3BQ70</accession>
<evidence type="ECO:0000313" key="2">
    <source>
        <dbReference type="Proteomes" id="UP000662200"/>
    </source>
</evidence>
<gene>
    <name evidence="1" type="ORF">GCM10010124_35340</name>
</gene>
<dbReference type="EMBL" id="BMQC01000015">
    <property type="protein sequence ID" value="GGK39604.1"/>
    <property type="molecule type" value="Genomic_DNA"/>
</dbReference>
<reference evidence="1" key="2">
    <citation type="submission" date="2020-09" db="EMBL/GenBank/DDBJ databases">
        <authorList>
            <person name="Sun Q."/>
            <person name="Ohkuma M."/>
        </authorList>
    </citation>
    <scope>NUCLEOTIDE SEQUENCE</scope>
    <source>
        <strain evidence="1">JCM 3091</strain>
    </source>
</reference>
<protein>
    <submittedName>
        <fullName evidence="1">Uncharacterized protein</fullName>
    </submittedName>
</protein>
<keyword evidence="2" id="KW-1185">Reference proteome</keyword>
<sequence>MRIRLHGTPSETAATLTALAEVLDVHTVSCPYPDRTTFTCARVYIEATPLPTQEDR</sequence>
<organism evidence="1 2">
    <name type="scientific">Pilimelia terevasa</name>
    <dbReference type="NCBI Taxonomy" id="53372"/>
    <lineage>
        <taxon>Bacteria</taxon>
        <taxon>Bacillati</taxon>
        <taxon>Actinomycetota</taxon>
        <taxon>Actinomycetes</taxon>
        <taxon>Micromonosporales</taxon>
        <taxon>Micromonosporaceae</taxon>
        <taxon>Pilimelia</taxon>
    </lineage>
</organism>
<evidence type="ECO:0000313" key="1">
    <source>
        <dbReference type="EMBL" id="GGK39604.1"/>
    </source>
</evidence>
<dbReference type="AlphaFoldDB" id="A0A8J3BQ70"/>